<evidence type="ECO:0000256" key="6">
    <source>
        <dbReference type="SAM" id="Phobius"/>
    </source>
</evidence>
<name>A0ABP6RAN1_9MICC</name>
<protein>
    <recommendedName>
        <fullName evidence="7">DUF3817 domain-containing protein</fullName>
    </recommendedName>
</protein>
<dbReference type="PANTHER" id="PTHR40077">
    <property type="entry name" value="MEMBRANE PROTEIN-RELATED"/>
    <property type="match status" value="1"/>
</dbReference>
<keyword evidence="9" id="KW-1185">Reference proteome</keyword>
<reference evidence="9" key="1">
    <citation type="journal article" date="2019" name="Int. J. Syst. Evol. Microbiol.">
        <title>The Global Catalogue of Microorganisms (GCM) 10K type strain sequencing project: providing services to taxonomists for standard genome sequencing and annotation.</title>
        <authorList>
            <consortium name="The Broad Institute Genomics Platform"/>
            <consortium name="The Broad Institute Genome Sequencing Center for Infectious Disease"/>
            <person name="Wu L."/>
            <person name="Ma J."/>
        </authorList>
    </citation>
    <scope>NUCLEOTIDE SEQUENCE [LARGE SCALE GENOMIC DNA]</scope>
    <source>
        <strain evidence="9">JCM 11483</strain>
    </source>
</reference>
<evidence type="ECO:0000259" key="7">
    <source>
        <dbReference type="Pfam" id="PF12823"/>
    </source>
</evidence>
<keyword evidence="2" id="KW-1003">Cell membrane</keyword>
<evidence type="ECO:0000256" key="1">
    <source>
        <dbReference type="ARBA" id="ARBA00004651"/>
    </source>
</evidence>
<dbReference type="Proteomes" id="UP001501736">
    <property type="component" value="Unassembled WGS sequence"/>
</dbReference>
<evidence type="ECO:0000256" key="5">
    <source>
        <dbReference type="ARBA" id="ARBA00023136"/>
    </source>
</evidence>
<comment type="caution">
    <text evidence="8">The sequence shown here is derived from an EMBL/GenBank/DDBJ whole genome shotgun (WGS) entry which is preliminary data.</text>
</comment>
<feature type="transmembrane region" description="Helical" evidence="6">
    <location>
        <begin position="127"/>
        <end position="147"/>
    </location>
</feature>
<dbReference type="PANTHER" id="PTHR40077:SF1">
    <property type="entry name" value="MEMBRANE PROTEIN"/>
    <property type="match status" value="1"/>
</dbReference>
<evidence type="ECO:0000256" key="4">
    <source>
        <dbReference type="ARBA" id="ARBA00022989"/>
    </source>
</evidence>
<feature type="transmembrane region" description="Helical" evidence="6">
    <location>
        <begin position="37"/>
        <end position="61"/>
    </location>
</feature>
<feature type="domain" description="DUF3817" evidence="7">
    <location>
        <begin position="7"/>
        <end position="93"/>
    </location>
</feature>
<dbReference type="InterPro" id="IPR023845">
    <property type="entry name" value="DUF3817_TM"/>
</dbReference>
<dbReference type="RefSeq" id="WP_344718170.1">
    <property type="nucleotide sequence ID" value="NZ_BAAAYG010000003.1"/>
</dbReference>
<dbReference type="EMBL" id="BAAAYG010000003">
    <property type="protein sequence ID" value="GAA3281314.1"/>
    <property type="molecule type" value="Genomic_DNA"/>
</dbReference>
<feature type="transmembrane region" description="Helical" evidence="6">
    <location>
        <begin position="12"/>
        <end position="31"/>
    </location>
</feature>
<evidence type="ECO:0000256" key="2">
    <source>
        <dbReference type="ARBA" id="ARBA00022475"/>
    </source>
</evidence>
<organism evidence="8 9">
    <name type="scientific">Nesterenkonia halobia</name>
    <dbReference type="NCBI Taxonomy" id="37922"/>
    <lineage>
        <taxon>Bacteria</taxon>
        <taxon>Bacillati</taxon>
        <taxon>Actinomycetota</taxon>
        <taxon>Actinomycetes</taxon>
        <taxon>Micrococcales</taxon>
        <taxon>Micrococcaceae</taxon>
        <taxon>Nesterenkonia</taxon>
    </lineage>
</organism>
<dbReference type="Pfam" id="PF12823">
    <property type="entry name" value="DUF3817"/>
    <property type="match status" value="1"/>
</dbReference>
<sequence>MFRTPARLFRLFAVAEAVSWTLLIGGMILRSTAGLDVAVSIGGGIHGFVFLAYGAVAVIAAKNQRWRLGPTATALISAVIPYATIPADVWLHRSGRLEGRWRTVATEDPRDHTWHDRLLRLLLAHPLLIGGLLAAAVVVVFVVLLILGPPVG</sequence>
<accession>A0ABP6RAN1</accession>
<comment type="subcellular location">
    <subcellularLocation>
        <location evidence="1">Cell membrane</location>
        <topology evidence="1">Multi-pass membrane protein</topology>
    </subcellularLocation>
</comment>
<evidence type="ECO:0000256" key="3">
    <source>
        <dbReference type="ARBA" id="ARBA00022692"/>
    </source>
</evidence>
<proteinExistence type="predicted"/>
<evidence type="ECO:0000313" key="9">
    <source>
        <dbReference type="Proteomes" id="UP001501736"/>
    </source>
</evidence>
<evidence type="ECO:0000313" key="8">
    <source>
        <dbReference type="EMBL" id="GAA3281314.1"/>
    </source>
</evidence>
<gene>
    <name evidence="8" type="ORF">GCM10020260_06670</name>
</gene>
<dbReference type="NCBIfam" id="TIGR03954">
    <property type="entry name" value="integ_memb_HG"/>
    <property type="match status" value="1"/>
</dbReference>
<keyword evidence="4 6" id="KW-1133">Transmembrane helix</keyword>
<keyword evidence="5 6" id="KW-0472">Membrane</keyword>
<keyword evidence="3 6" id="KW-0812">Transmembrane</keyword>